<dbReference type="GO" id="GO:0006261">
    <property type="term" value="P:DNA-templated DNA replication"/>
    <property type="evidence" value="ECO:0007669"/>
    <property type="project" value="InterPro"/>
</dbReference>
<dbReference type="AlphaFoldDB" id="F6DML2"/>
<comment type="similarity">
    <text evidence="1">Belongs to the DNA polymerase type-A family.</text>
</comment>
<dbReference type="InterPro" id="IPR001098">
    <property type="entry name" value="DNA-dir_DNA_pol_A_palm_dom"/>
</dbReference>
<dbReference type="GO" id="GO:0006302">
    <property type="term" value="P:double-strand break repair"/>
    <property type="evidence" value="ECO:0007669"/>
    <property type="project" value="TreeGrafter"/>
</dbReference>
<evidence type="ECO:0000256" key="1">
    <source>
        <dbReference type="ARBA" id="ARBA00007705"/>
    </source>
</evidence>
<evidence type="ECO:0000256" key="3">
    <source>
        <dbReference type="ARBA" id="ARBA00022679"/>
    </source>
</evidence>
<keyword evidence="11" id="KW-1185">Reference proteome</keyword>
<feature type="domain" description="DNA-directed DNA polymerase family A palm" evidence="9">
    <location>
        <begin position="370"/>
        <end position="614"/>
    </location>
</feature>
<keyword evidence="4" id="KW-0548">Nucleotidyltransferase</keyword>
<evidence type="ECO:0000313" key="10">
    <source>
        <dbReference type="EMBL" id="AEG61773.1"/>
    </source>
</evidence>
<evidence type="ECO:0000256" key="7">
    <source>
        <dbReference type="ARBA" id="ARBA00023125"/>
    </source>
</evidence>
<dbReference type="eggNOG" id="COG0749">
    <property type="taxonomic scope" value="Bacteria"/>
</dbReference>
<dbReference type="Gene3D" id="3.30.70.370">
    <property type="match status" value="1"/>
</dbReference>
<dbReference type="KEGG" id="dru:Desru_3570"/>
<proteinExistence type="inferred from homology"/>
<dbReference type="EC" id="2.7.7.7" evidence="2"/>
<dbReference type="InterPro" id="IPR002298">
    <property type="entry name" value="DNA_polymerase_A"/>
</dbReference>
<dbReference type="Proteomes" id="UP000009234">
    <property type="component" value="Chromosome"/>
</dbReference>
<dbReference type="PROSITE" id="PS00447">
    <property type="entry name" value="DNA_POLYMERASE_A"/>
    <property type="match status" value="1"/>
</dbReference>
<dbReference type="InterPro" id="IPR019760">
    <property type="entry name" value="DNA-dir_DNA_pol_A_CS"/>
</dbReference>
<evidence type="ECO:0000256" key="6">
    <source>
        <dbReference type="ARBA" id="ARBA00022932"/>
    </source>
</evidence>
<dbReference type="SUPFAM" id="SSF56672">
    <property type="entry name" value="DNA/RNA polymerases"/>
    <property type="match status" value="1"/>
</dbReference>
<keyword evidence="5" id="KW-0235">DNA replication</keyword>
<reference evidence="10 11" key="2">
    <citation type="journal article" date="2012" name="Stand. Genomic Sci.">
        <title>Complete genome sequence of the sulfate-reducing firmicute Desulfotomaculum ruminis type strain (DL(T)).</title>
        <authorList>
            <person name="Spring S."/>
            <person name="Visser M."/>
            <person name="Lu M."/>
            <person name="Copeland A."/>
            <person name="Lapidus A."/>
            <person name="Lucas S."/>
            <person name="Cheng J.F."/>
            <person name="Han C."/>
            <person name="Tapia R."/>
            <person name="Goodwin L.A."/>
            <person name="Pitluck S."/>
            <person name="Ivanova N."/>
            <person name="Land M."/>
            <person name="Hauser L."/>
            <person name="Larimer F."/>
            <person name="Rohde M."/>
            <person name="Goker M."/>
            <person name="Detter J.C."/>
            <person name="Kyrpides N.C."/>
            <person name="Woyke T."/>
            <person name="Schaap P.J."/>
            <person name="Plugge C.M."/>
            <person name="Muyzer G."/>
            <person name="Kuever J."/>
            <person name="Pereira I.A."/>
            <person name="Parshina S.N."/>
            <person name="Bernier-Latmani R."/>
            <person name="Stams A.J."/>
            <person name="Klenk H.P."/>
        </authorList>
    </citation>
    <scope>NUCLEOTIDE SEQUENCE [LARGE SCALE GENOMIC DNA]</scope>
    <source>
        <strain evidence="11">ATCC 23193 / DSM 2154 / NCIB 8452 / DL</strain>
    </source>
</reference>
<evidence type="ECO:0000256" key="8">
    <source>
        <dbReference type="ARBA" id="ARBA00049244"/>
    </source>
</evidence>
<organism evidence="10 11">
    <name type="scientific">Desulforamulus ruminis (strain ATCC 23193 / DSM 2154 / NCIMB 8452 / DL)</name>
    <name type="common">Desulfotomaculum ruminis</name>
    <dbReference type="NCBI Taxonomy" id="696281"/>
    <lineage>
        <taxon>Bacteria</taxon>
        <taxon>Bacillati</taxon>
        <taxon>Bacillota</taxon>
        <taxon>Clostridia</taxon>
        <taxon>Eubacteriales</taxon>
        <taxon>Peptococcaceae</taxon>
        <taxon>Desulforamulus</taxon>
    </lineage>
</organism>
<dbReference type="Pfam" id="PF00476">
    <property type="entry name" value="DNA_pol_A"/>
    <property type="match status" value="1"/>
</dbReference>
<evidence type="ECO:0000256" key="5">
    <source>
        <dbReference type="ARBA" id="ARBA00022705"/>
    </source>
</evidence>
<gene>
    <name evidence="10" type="ordered locus">Desru_3570</name>
</gene>
<dbReference type="CDD" id="cd08642">
    <property type="entry name" value="DNA_pol_A_pol_I_A"/>
    <property type="match status" value="1"/>
</dbReference>
<dbReference type="STRING" id="696281.Desru_3570"/>
<sequence length="648" mass="73028">MVDQIKTLFLDLETFSSIDLAKSGVYRYAESPDFEILLFGYSVDGGGVQVIDLASGEHLPDEIYSALLDESVIKWAHNAQFERVCLSRYLNQWLKPNSWRCTMVWSAYLGLPLSLEGAALVTGAEKQKLIEGKDLIRYFSMPCKPTKTNGQRTRNLPEHDPERWERFKAYNARDVETEMAIQAKLANFPVPEDEWKNYILDQEINDRGILLDMTLVRQAIRCDEQSRSELTRVMQELTALDNPNSVVQMKSWLADHGLETDTLDKATVKELLKTAPGNLGRVLELRQKLAKSSIKKYTGMENAVCSDGRARGLLQFYGANRTGRFAGRLIQVQNLPQNHLPDLEEARNLIRSGQFDAAEMLYDSVPSVLSELIRTAFIPQSGFKFIVADFSAIEARVIAWLAGETWRNEVFATHGKIYEASAAQIFHVPIEEVTKGSPLRQKGKIAELALGYGGSVGALTAMGALDMGLTEDELQPLVTAWRKANPNIVRFWWDVDRAAKRAVKDRVTTETHGIRIGYRSGMLFITLPSGRNLYYVKPRIELNRFGSESVTYEGIGAAKKWERIESYGPKFVENIVQAASRDILCYAMRRLDALGYNIVMHVHDEVVIEAPARASVDDICTVMSESPTWAKGLLLRADGFECQFYKKD</sequence>
<evidence type="ECO:0000313" key="11">
    <source>
        <dbReference type="Proteomes" id="UP000009234"/>
    </source>
</evidence>
<dbReference type="InterPro" id="IPR012337">
    <property type="entry name" value="RNaseH-like_sf"/>
</dbReference>
<dbReference type="InterPro" id="IPR043502">
    <property type="entry name" value="DNA/RNA_pol_sf"/>
</dbReference>
<keyword evidence="7" id="KW-0238">DNA-binding</keyword>
<evidence type="ECO:0000259" key="9">
    <source>
        <dbReference type="SMART" id="SM00482"/>
    </source>
</evidence>
<dbReference type="GO" id="GO:0003887">
    <property type="term" value="F:DNA-directed DNA polymerase activity"/>
    <property type="evidence" value="ECO:0007669"/>
    <property type="project" value="UniProtKB-KW"/>
</dbReference>
<keyword evidence="6 10" id="KW-0239">DNA-directed DNA polymerase</keyword>
<accession>F6DML2</accession>
<evidence type="ECO:0000256" key="4">
    <source>
        <dbReference type="ARBA" id="ARBA00022695"/>
    </source>
</evidence>
<dbReference type="SUPFAM" id="SSF53098">
    <property type="entry name" value="Ribonuclease H-like"/>
    <property type="match status" value="1"/>
</dbReference>
<name>F6DML2_DESRL</name>
<evidence type="ECO:0000256" key="2">
    <source>
        <dbReference type="ARBA" id="ARBA00012417"/>
    </source>
</evidence>
<keyword evidence="3" id="KW-0808">Transferase</keyword>
<dbReference type="SMART" id="SM00482">
    <property type="entry name" value="POLAc"/>
    <property type="match status" value="1"/>
</dbReference>
<dbReference type="PANTHER" id="PTHR10133">
    <property type="entry name" value="DNA POLYMERASE I"/>
    <property type="match status" value="1"/>
</dbReference>
<protein>
    <recommendedName>
        <fullName evidence="2">DNA-directed DNA polymerase</fullName>
        <ecNumber evidence="2">2.7.7.7</ecNumber>
    </recommendedName>
</protein>
<dbReference type="HOGENOM" id="CLU_012044_0_0_9"/>
<dbReference type="Gene3D" id="1.10.150.20">
    <property type="entry name" value="5' to 3' exonuclease, C-terminal subdomain"/>
    <property type="match status" value="1"/>
</dbReference>
<comment type="catalytic activity">
    <reaction evidence="8">
        <text>DNA(n) + a 2'-deoxyribonucleoside 5'-triphosphate = DNA(n+1) + diphosphate</text>
        <dbReference type="Rhea" id="RHEA:22508"/>
        <dbReference type="Rhea" id="RHEA-COMP:17339"/>
        <dbReference type="Rhea" id="RHEA-COMP:17340"/>
        <dbReference type="ChEBI" id="CHEBI:33019"/>
        <dbReference type="ChEBI" id="CHEBI:61560"/>
        <dbReference type="ChEBI" id="CHEBI:173112"/>
        <dbReference type="EC" id="2.7.7.7"/>
    </reaction>
</comment>
<dbReference type="PANTHER" id="PTHR10133:SF27">
    <property type="entry name" value="DNA POLYMERASE NU"/>
    <property type="match status" value="1"/>
</dbReference>
<dbReference type="GO" id="GO:0003677">
    <property type="term" value="F:DNA binding"/>
    <property type="evidence" value="ECO:0007669"/>
    <property type="project" value="UniProtKB-KW"/>
</dbReference>
<reference evidence="11" key="1">
    <citation type="submission" date="2011-05" db="EMBL/GenBank/DDBJ databases">
        <title>Complete sequence of Desulfotomaculum ruminis DSM 2154.</title>
        <authorList>
            <person name="Lucas S."/>
            <person name="Copeland A."/>
            <person name="Lapidus A."/>
            <person name="Cheng J.-F."/>
            <person name="Goodwin L."/>
            <person name="Pitluck S."/>
            <person name="Lu M."/>
            <person name="Detter J.C."/>
            <person name="Han C."/>
            <person name="Tapia R."/>
            <person name="Land M."/>
            <person name="Hauser L."/>
            <person name="Kyrpides N."/>
            <person name="Ivanova N."/>
            <person name="Mikhailova N."/>
            <person name="Pagani I."/>
            <person name="Stams A.J.M."/>
            <person name="Plugge C.M."/>
            <person name="Muyzer G."/>
            <person name="Kuever J."/>
            <person name="Parshina S.N."/>
            <person name="Ivanova A.E."/>
            <person name="Nazina T.N."/>
            <person name="Brambilla E."/>
            <person name="Spring S."/>
            <person name="Klenk H.-P."/>
            <person name="Woyke T."/>
        </authorList>
    </citation>
    <scope>NUCLEOTIDE SEQUENCE [LARGE SCALE GENOMIC DNA]</scope>
    <source>
        <strain evidence="11">ATCC 23193 / DSM 2154 / NCIB 8452 / DL</strain>
    </source>
</reference>
<dbReference type="EMBL" id="CP002780">
    <property type="protein sequence ID" value="AEG61773.1"/>
    <property type="molecule type" value="Genomic_DNA"/>
</dbReference>